<sequence length="298" mass="34755">MQQREQRRAALKQARLARQAAAELAAREAARKAVEEQERIRREEKQAQLEADRAAKEAMEREREERQRQLTTAIAFARQAALKYRGIRPWKRAVVKMEMMDRNAVEWRVERQKKEAWRRWVSVMRKRWEGREQMADAHCASRVLIEVLHHWKQGLAARVEAWGSAIMHRDARLRTAVIRTWKQAATHHKADREASEQAANARADEMALRVVPRRCFRRWQAFVKQIKDERWREYRRATMRNKIRGWLDDSSSLAKLCSQVSILPTDPVTASTVLKSITVDSSSHGSLPPLDHSASGNN</sequence>
<gene>
    <name evidence="2" type="ORF">BCR44DRAFT_51403</name>
</gene>
<name>A0A1Y2HVT3_9FUNG</name>
<dbReference type="PANTHER" id="PTHR22028:SF5">
    <property type="entry name" value="COILED-COIL DOMAIN-CONTAINING PROTEIN 191"/>
    <property type="match status" value="1"/>
</dbReference>
<dbReference type="Proteomes" id="UP000193411">
    <property type="component" value="Unassembled WGS sequence"/>
</dbReference>
<accession>A0A1Y2HVT3</accession>
<dbReference type="InterPro" id="IPR052270">
    <property type="entry name" value="CACF_protein"/>
</dbReference>
<keyword evidence="3" id="KW-1185">Reference proteome</keyword>
<evidence type="ECO:0000256" key="1">
    <source>
        <dbReference type="SAM" id="MobiDB-lite"/>
    </source>
</evidence>
<evidence type="ECO:0000313" key="2">
    <source>
        <dbReference type="EMBL" id="ORZ37803.1"/>
    </source>
</evidence>
<dbReference type="PANTHER" id="PTHR22028">
    <property type="entry name" value="SFI1 SPINDLE BODY DOMAIN-CONTAINING PROTEIN-RELATED"/>
    <property type="match status" value="1"/>
</dbReference>
<evidence type="ECO:0008006" key="4">
    <source>
        <dbReference type="Google" id="ProtNLM"/>
    </source>
</evidence>
<protein>
    <recommendedName>
        <fullName evidence="4">Sfi1 spindle body protein-domain-containing protein</fullName>
    </recommendedName>
</protein>
<proteinExistence type="predicted"/>
<evidence type="ECO:0000313" key="3">
    <source>
        <dbReference type="Proteomes" id="UP000193411"/>
    </source>
</evidence>
<dbReference type="EMBL" id="MCFL01000011">
    <property type="protein sequence ID" value="ORZ37803.1"/>
    <property type="molecule type" value="Genomic_DNA"/>
</dbReference>
<reference evidence="2 3" key="1">
    <citation type="submission" date="2016-07" db="EMBL/GenBank/DDBJ databases">
        <title>Pervasive Adenine N6-methylation of Active Genes in Fungi.</title>
        <authorList>
            <consortium name="DOE Joint Genome Institute"/>
            <person name="Mondo S.J."/>
            <person name="Dannebaum R.O."/>
            <person name="Kuo R.C."/>
            <person name="Labutti K."/>
            <person name="Haridas S."/>
            <person name="Kuo A."/>
            <person name="Salamov A."/>
            <person name="Ahrendt S.R."/>
            <person name="Lipzen A."/>
            <person name="Sullivan W."/>
            <person name="Andreopoulos W.B."/>
            <person name="Clum A."/>
            <person name="Lindquist E."/>
            <person name="Daum C."/>
            <person name="Ramamoorthy G.K."/>
            <person name="Gryganskyi A."/>
            <person name="Culley D."/>
            <person name="Magnuson J.K."/>
            <person name="James T.Y."/>
            <person name="O'Malley M.A."/>
            <person name="Stajich J.E."/>
            <person name="Spatafora J.W."/>
            <person name="Visel A."/>
            <person name="Grigoriev I.V."/>
        </authorList>
    </citation>
    <scope>NUCLEOTIDE SEQUENCE [LARGE SCALE GENOMIC DNA]</scope>
    <source>
        <strain evidence="2 3">PL171</strain>
    </source>
</reference>
<comment type="caution">
    <text evidence="2">The sequence shown here is derived from an EMBL/GenBank/DDBJ whole genome shotgun (WGS) entry which is preliminary data.</text>
</comment>
<dbReference type="AlphaFoldDB" id="A0A1Y2HVT3"/>
<feature type="region of interest" description="Disordered" evidence="1">
    <location>
        <begin position="35"/>
        <end position="64"/>
    </location>
</feature>
<dbReference type="OrthoDB" id="2162701at2759"/>
<organism evidence="2 3">
    <name type="scientific">Catenaria anguillulae PL171</name>
    <dbReference type="NCBI Taxonomy" id="765915"/>
    <lineage>
        <taxon>Eukaryota</taxon>
        <taxon>Fungi</taxon>
        <taxon>Fungi incertae sedis</taxon>
        <taxon>Blastocladiomycota</taxon>
        <taxon>Blastocladiomycetes</taxon>
        <taxon>Blastocladiales</taxon>
        <taxon>Catenariaceae</taxon>
        <taxon>Catenaria</taxon>
    </lineage>
</organism>